<reference evidence="1 2" key="2">
    <citation type="journal article" date="2022" name="Mol. Ecol. Resour.">
        <title>The genomes of chicory, endive, great burdock and yacon provide insights into Asteraceae paleo-polyploidization history and plant inulin production.</title>
        <authorList>
            <person name="Fan W."/>
            <person name="Wang S."/>
            <person name="Wang H."/>
            <person name="Wang A."/>
            <person name="Jiang F."/>
            <person name="Liu H."/>
            <person name="Zhao H."/>
            <person name="Xu D."/>
            <person name="Zhang Y."/>
        </authorList>
    </citation>
    <scope>NUCLEOTIDE SEQUENCE [LARGE SCALE GENOMIC DNA]</scope>
    <source>
        <strain evidence="2">cv. Punajuju</strain>
        <tissue evidence="1">Leaves</tissue>
    </source>
</reference>
<sequence length="231" mass="26223">MNAASFTVIAVAMKLPMDLNNSTPGHVDKAAKLGSVGFMCAMMANVLPALATMDNKELIANIIPLGVQILELKYQAARETALKDQELQRQGRLTVDKLKQDVRKYWIMAATGDPQLHVIVTMLIIRFLWDFKSDYKWSMLIIFIKRFIGSLLGTMAPLSRCFAALSFKLSMKWIWNNMKVLNVESYWTRTSSDLKESSIPFPSCSRKFKILFQNMEHPPSNSLRSEEIPSI</sequence>
<reference evidence="2" key="1">
    <citation type="journal article" date="2022" name="Mol. Ecol. Resour.">
        <title>The genomes of chicory, endive, great burdock and yacon provide insights into Asteraceae palaeo-polyploidization history and plant inulin production.</title>
        <authorList>
            <person name="Fan W."/>
            <person name="Wang S."/>
            <person name="Wang H."/>
            <person name="Wang A."/>
            <person name="Jiang F."/>
            <person name="Liu H."/>
            <person name="Zhao H."/>
            <person name="Xu D."/>
            <person name="Zhang Y."/>
        </authorList>
    </citation>
    <scope>NUCLEOTIDE SEQUENCE [LARGE SCALE GENOMIC DNA]</scope>
    <source>
        <strain evidence="2">cv. Punajuju</strain>
    </source>
</reference>
<evidence type="ECO:0000313" key="1">
    <source>
        <dbReference type="EMBL" id="KAI3766116.1"/>
    </source>
</evidence>
<dbReference type="EMBL" id="CM042011">
    <property type="protein sequence ID" value="KAI3766116.1"/>
    <property type="molecule type" value="Genomic_DNA"/>
</dbReference>
<proteinExistence type="predicted"/>
<keyword evidence="2" id="KW-1185">Reference proteome</keyword>
<name>A0ACB9F591_CICIN</name>
<organism evidence="1 2">
    <name type="scientific">Cichorium intybus</name>
    <name type="common">Chicory</name>
    <dbReference type="NCBI Taxonomy" id="13427"/>
    <lineage>
        <taxon>Eukaryota</taxon>
        <taxon>Viridiplantae</taxon>
        <taxon>Streptophyta</taxon>
        <taxon>Embryophyta</taxon>
        <taxon>Tracheophyta</taxon>
        <taxon>Spermatophyta</taxon>
        <taxon>Magnoliopsida</taxon>
        <taxon>eudicotyledons</taxon>
        <taxon>Gunneridae</taxon>
        <taxon>Pentapetalae</taxon>
        <taxon>asterids</taxon>
        <taxon>campanulids</taxon>
        <taxon>Asterales</taxon>
        <taxon>Asteraceae</taxon>
        <taxon>Cichorioideae</taxon>
        <taxon>Cichorieae</taxon>
        <taxon>Cichoriinae</taxon>
        <taxon>Cichorium</taxon>
    </lineage>
</organism>
<accession>A0ACB9F591</accession>
<protein>
    <submittedName>
        <fullName evidence="1">Uncharacterized protein</fullName>
    </submittedName>
</protein>
<evidence type="ECO:0000313" key="2">
    <source>
        <dbReference type="Proteomes" id="UP001055811"/>
    </source>
</evidence>
<gene>
    <name evidence="1" type="ORF">L2E82_16166</name>
</gene>
<comment type="caution">
    <text evidence="1">The sequence shown here is derived from an EMBL/GenBank/DDBJ whole genome shotgun (WGS) entry which is preliminary data.</text>
</comment>
<dbReference type="Proteomes" id="UP001055811">
    <property type="component" value="Linkage Group LG03"/>
</dbReference>